<organism evidence="2 3">
    <name type="scientific">Lithospermum erythrorhizon</name>
    <name type="common">Purple gromwell</name>
    <name type="synonym">Lithospermum officinale var. erythrorhizon</name>
    <dbReference type="NCBI Taxonomy" id="34254"/>
    <lineage>
        <taxon>Eukaryota</taxon>
        <taxon>Viridiplantae</taxon>
        <taxon>Streptophyta</taxon>
        <taxon>Embryophyta</taxon>
        <taxon>Tracheophyta</taxon>
        <taxon>Spermatophyta</taxon>
        <taxon>Magnoliopsida</taxon>
        <taxon>eudicotyledons</taxon>
        <taxon>Gunneridae</taxon>
        <taxon>Pentapetalae</taxon>
        <taxon>asterids</taxon>
        <taxon>lamiids</taxon>
        <taxon>Boraginales</taxon>
        <taxon>Boraginaceae</taxon>
        <taxon>Boraginoideae</taxon>
        <taxon>Lithospermeae</taxon>
        <taxon>Lithospermum</taxon>
    </lineage>
</organism>
<gene>
    <name evidence="2" type="ORF">LIER_13231</name>
</gene>
<feature type="compositionally biased region" description="Basic and acidic residues" evidence="1">
    <location>
        <begin position="57"/>
        <end position="78"/>
    </location>
</feature>
<evidence type="ECO:0000313" key="2">
    <source>
        <dbReference type="EMBL" id="GAA0155522.1"/>
    </source>
</evidence>
<evidence type="ECO:0000313" key="3">
    <source>
        <dbReference type="Proteomes" id="UP001454036"/>
    </source>
</evidence>
<feature type="region of interest" description="Disordered" evidence="1">
    <location>
        <begin position="51"/>
        <end position="99"/>
    </location>
</feature>
<reference evidence="2 3" key="1">
    <citation type="submission" date="2024-01" db="EMBL/GenBank/DDBJ databases">
        <title>The complete chloroplast genome sequence of Lithospermum erythrorhizon: insights into the phylogenetic relationship among Boraginaceae species and the maternal lineages of purple gromwells.</title>
        <authorList>
            <person name="Okada T."/>
            <person name="Watanabe K."/>
        </authorList>
    </citation>
    <scope>NUCLEOTIDE SEQUENCE [LARGE SCALE GENOMIC DNA]</scope>
</reference>
<sequence>MLVDTGRRPILTVLRAIVSPVHLKMKFPTPGGIGEICGDQKKARICYQTSVPHLNKGKTEQGRKRSRENHKEVNGIRNEEEEDNSPKGKKREPYQEVELIPFKQGKADRIFRI</sequence>
<protein>
    <submittedName>
        <fullName evidence="2">Uncharacterized protein</fullName>
    </submittedName>
</protein>
<dbReference type="Proteomes" id="UP001454036">
    <property type="component" value="Unassembled WGS sequence"/>
</dbReference>
<comment type="caution">
    <text evidence="2">The sequence shown here is derived from an EMBL/GenBank/DDBJ whole genome shotgun (WGS) entry which is preliminary data.</text>
</comment>
<keyword evidence="3" id="KW-1185">Reference proteome</keyword>
<evidence type="ECO:0000256" key="1">
    <source>
        <dbReference type="SAM" id="MobiDB-lite"/>
    </source>
</evidence>
<dbReference type="EMBL" id="BAABME010002643">
    <property type="protein sequence ID" value="GAA0155522.1"/>
    <property type="molecule type" value="Genomic_DNA"/>
</dbReference>
<dbReference type="AlphaFoldDB" id="A0AAV3PX81"/>
<name>A0AAV3PX81_LITER</name>
<accession>A0AAV3PX81</accession>
<proteinExistence type="predicted"/>